<proteinExistence type="predicted"/>
<sequence length="86" mass="9814">MLSIFLCACWPSVCLLWKKCLFRSSVHFLIGLFGFLMLSCMSSLYILDIKPLWDISFANIFSHSVGSLLLLIISFAVEKLFSLMRS</sequence>
<dbReference type="Proteomes" id="UP000694544">
    <property type="component" value="Unplaced"/>
</dbReference>
<dbReference type="GeneTree" id="ENSGT01150000289581"/>
<protein>
    <submittedName>
        <fullName evidence="2">Uncharacterized protein</fullName>
    </submittedName>
</protein>
<reference evidence="2" key="2">
    <citation type="submission" date="2025-09" db="UniProtKB">
        <authorList>
            <consortium name="Ensembl"/>
        </authorList>
    </citation>
    <scope>IDENTIFICATION</scope>
</reference>
<evidence type="ECO:0000313" key="3">
    <source>
        <dbReference type="Proteomes" id="UP000694544"/>
    </source>
</evidence>
<feature type="transmembrane region" description="Helical" evidence="1">
    <location>
        <begin position="26"/>
        <end position="47"/>
    </location>
</feature>
<organism evidence="2 3">
    <name type="scientific">Moschus moschiferus</name>
    <name type="common">Siberian musk deer</name>
    <name type="synonym">Moschus sibiricus</name>
    <dbReference type="NCBI Taxonomy" id="68415"/>
    <lineage>
        <taxon>Eukaryota</taxon>
        <taxon>Metazoa</taxon>
        <taxon>Chordata</taxon>
        <taxon>Craniata</taxon>
        <taxon>Vertebrata</taxon>
        <taxon>Euteleostomi</taxon>
        <taxon>Mammalia</taxon>
        <taxon>Eutheria</taxon>
        <taxon>Laurasiatheria</taxon>
        <taxon>Artiodactyla</taxon>
        <taxon>Ruminantia</taxon>
        <taxon>Pecora</taxon>
        <taxon>Moschidae</taxon>
        <taxon>Moschus</taxon>
    </lineage>
</organism>
<evidence type="ECO:0000313" key="2">
    <source>
        <dbReference type="Ensembl" id="ENSMMSP00000013443.1"/>
    </source>
</evidence>
<dbReference type="Ensembl" id="ENSMMST00000014845.1">
    <property type="protein sequence ID" value="ENSMMSP00000013443.1"/>
    <property type="gene ID" value="ENSMMSG00000010284.1"/>
</dbReference>
<name>A0A8C6DLR7_MOSMO</name>
<keyword evidence="1" id="KW-0812">Transmembrane</keyword>
<dbReference type="AlphaFoldDB" id="A0A8C6DLR7"/>
<feature type="transmembrane region" description="Helical" evidence="1">
    <location>
        <begin position="59"/>
        <end position="77"/>
    </location>
</feature>
<accession>A0A8C6DLR7</accession>
<keyword evidence="1" id="KW-1133">Transmembrane helix</keyword>
<reference evidence="2" key="1">
    <citation type="submission" date="2025-08" db="UniProtKB">
        <authorList>
            <consortium name="Ensembl"/>
        </authorList>
    </citation>
    <scope>IDENTIFICATION</scope>
</reference>
<keyword evidence="3" id="KW-1185">Reference proteome</keyword>
<evidence type="ECO:0000256" key="1">
    <source>
        <dbReference type="SAM" id="Phobius"/>
    </source>
</evidence>
<keyword evidence="1" id="KW-0472">Membrane</keyword>